<name>A0A2D4EWV5_MICCO</name>
<organism evidence="12">
    <name type="scientific">Micrurus corallinus</name>
    <name type="common">Brazilian coral snake</name>
    <dbReference type="NCBI Taxonomy" id="54390"/>
    <lineage>
        <taxon>Eukaryota</taxon>
        <taxon>Metazoa</taxon>
        <taxon>Chordata</taxon>
        <taxon>Craniata</taxon>
        <taxon>Vertebrata</taxon>
        <taxon>Euteleostomi</taxon>
        <taxon>Lepidosauria</taxon>
        <taxon>Squamata</taxon>
        <taxon>Bifurcata</taxon>
        <taxon>Unidentata</taxon>
        <taxon>Episquamata</taxon>
        <taxon>Toxicofera</taxon>
        <taxon>Serpentes</taxon>
        <taxon>Colubroidea</taxon>
        <taxon>Elapidae</taxon>
        <taxon>Elapinae</taxon>
        <taxon>Micrurus</taxon>
    </lineage>
</organism>
<evidence type="ECO:0000256" key="3">
    <source>
        <dbReference type="ARBA" id="ARBA00012115"/>
    </source>
</evidence>
<feature type="domain" description="Endonuclease/exonuclease/phosphatase" evidence="11">
    <location>
        <begin position="8"/>
        <end position="144"/>
    </location>
</feature>
<evidence type="ECO:0000256" key="2">
    <source>
        <dbReference type="ARBA" id="ARBA00007092"/>
    </source>
</evidence>
<dbReference type="Gene3D" id="3.60.10.10">
    <property type="entry name" value="Endonuclease/exonuclease/phosphatase"/>
    <property type="match status" value="1"/>
</dbReference>
<evidence type="ECO:0000256" key="9">
    <source>
        <dbReference type="PIRSR" id="PIRSR604808-2"/>
    </source>
</evidence>
<keyword evidence="5" id="KW-0227">DNA damage</keyword>
<dbReference type="GO" id="GO:0046872">
    <property type="term" value="F:metal ion binding"/>
    <property type="evidence" value="ECO:0007669"/>
    <property type="project" value="UniProtKB-KW"/>
</dbReference>
<evidence type="ECO:0000256" key="6">
    <source>
        <dbReference type="ARBA" id="ARBA00022801"/>
    </source>
</evidence>
<keyword evidence="6" id="KW-0378">Hydrolase</keyword>
<dbReference type="GO" id="GO:0008311">
    <property type="term" value="F:double-stranded DNA 3'-5' DNA exonuclease activity"/>
    <property type="evidence" value="ECO:0007669"/>
    <property type="project" value="UniProtKB-EC"/>
</dbReference>
<dbReference type="AlphaFoldDB" id="A0A2D4EWV5"/>
<evidence type="ECO:0000259" key="11">
    <source>
        <dbReference type="Pfam" id="PF03372"/>
    </source>
</evidence>
<evidence type="ECO:0000256" key="5">
    <source>
        <dbReference type="ARBA" id="ARBA00022763"/>
    </source>
</evidence>
<feature type="binding site" evidence="9">
    <location>
        <position position="140"/>
    </location>
    <ligand>
        <name>Mg(2+)</name>
        <dbReference type="ChEBI" id="CHEBI:18420"/>
        <label>1</label>
    </ligand>
</feature>
<dbReference type="InterPro" id="IPR004808">
    <property type="entry name" value="AP_endonuc_1"/>
</dbReference>
<dbReference type="PANTHER" id="PTHR22748:SF27">
    <property type="entry name" value="DNA-(APURINIC OR APYRIMIDINIC SITE) ENDONUCLEASE 2"/>
    <property type="match status" value="1"/>
</dbReference>
<evidence type="ECO:0000256" key="10">
    <source>
        <dbReference type="PIRSR" id="PIRSR604808-3"/>
    </source>
</evidence>
<feature type="binding site" evidence="9">
    <location>
        <position position="142"/>
    </location>
    <ligand>
        <name>Mg(2+)</name>
        <dbReference type="ChEBI" id="CHEBI:18420"/>
        <label>1</label>
    </ligand>
</feature>
<evidence type="ECO:0000256" key="4">
    <source>
        <dbReference type="ARBA" id="ARBA00022723"/>
    </source>
</evidence>
<dbReference type="InterPro" id="IPR005135">
    <property type="entry name" value="Endo/exonuclease/phosphatase"/>
</dbReference>
<feature type="site" description="Transition state stabilizer" evidence="10">
    <location>
        <position position="142"/>
    </location>
</feature>
<reference evidence="12" key="2">
    <citation type="submission" date="2017-11" db="EMBL/GenBank/DDBJ databases">
        <title>Coralsnake Venomics: Analyses of Venom Gland Transcriptomes and Proteomes of Six Brazilian Taxa.</title>
        <authorList>
            <person name="Aird S.D."/>
            <person name="Jorge da Silva N."/>
            <person name="Qiu L."/>
            <person name="Villar-Briones A."/>
            <person name="Aparecida-Saddi V."/>
            <person name="Campos-Telles M.P."/>
            <person name="Grau M."/>
            <person name="Mikheyev A.S."/>
        </authorList>
    </citation>
    <scope>NUCLEOTIDE SEQUENCE</scope>
    <source>
        <tissue evidence="12">Venom_gland</tissue>
    </source>
</reference>
<accession>A0A2D4EWV5</accession>
<dbReference type="GO" id="GO:0006284">
    <property type="term" value="P:base-excision repair"/>
    <property type="evidence" value="ECO:0007669"/>
    <property type="project" value="TreeGrafter"/>
</dbReference>
<reference evidence="12" key="1">
    <citation type="submission" date="2017-07" db="EMBL/GenBank/DDBJ databases">
        <authorList>
            <person name="Mikheyev A."/>
            <person name="Grau M."/>
        </authorList>
    </citation>
    <scope>NUCLEOTIDE SEQUENCE</scope>
    <source>
        <tissue evidence="12">Venom_gland</tissue>
    </source>
</reference>
<sequence length="202" mass="23924">METEIKLLSLNINGLNSPTKRKQILSRLAKQKLEIVCLQKVHIKKQFRKYLEYPKLGRLFVALADQKQKGIAVYVKKRIKATEKYVDPQGRILILELELGYKPMLLVIIYAPNDNQNKFYKDLHEKIVEMEQDNVCIVGDLNVVVDIKKNYFSNVKKKKRKILPRSFFNMTQELDLIDQWRRINFGKKRIHLLLQNTNRDLD</sequence>
<dbReference type="SUPFAM" id="SSF56219">
    <property type="entry name" value="DNase I-like"/>
    <property type="match status" value="1"/>
</dbReference>
<dbReference type="EMBL" id="IACJ01034366">
    <property type="protein sequence ID" value="LAA39720.1"/>
    <property type="molecule type" value="Transcribed_RNA"/>
</dbReference>
<dbReference type="GO" id="GO:0003906">
    <property type="term" value="F:DNA-(apurinic or apyrimidinic site) endonuclease activity"/>
    <property type="evidence" value="ECO:0007669"/>
    <property type="project" value="TreeGrafter"/>
</dbReference>
<protein>
    <recommendedName>
        <fullName evidence="3">exodeoxyribonuclease III</fullName>
        <ecNumber evidence="3">3.1.11.2</ecNumber>
    </recommendedName>
</protein>
<keyword evidence="4 9" id="KW-0479">Metal-binding</keyword>
<comment type="similarity">
    <text evidence="2">Belongs to the DNA repair enzymes AP/ExoA family.</text>
</comment>
<keyword evidence="8" id="KW-0234">DNA repair</keyword>
<dbReference type="GO" id="GO:0008081">
    <property type="term" value="F:phosphoric diester hydrolase activity"/>
    <property type="evidence" value="ECO:0007669"/>
    <property type="project" value="TreeGrafter"/>
</dbReference>
<proteinExistence type="inferred from homology"/>
<dbReference type="EC" id="3.1.11.2" evidence="3"/>
<dbReference type="InterPro" id="IPR036691">
    <property type="entry name" value="Endo/exonu/phosph_ase_sf"/>
</dbReference>
<evidence type="ECO:0000256" key="1">
    <source>
        <dbReference type="ARBA" id="ARBA00000493"/>
    </source>
</evidence>
<evidence type="ECO:0000256" key="7">
    <source>
        <dbReference type="ARBA" id="ARBA00022842"/>
    </source>
</evidence>
<keyword evidence="7 9" id="KW-0460">Magnesium</keyword>
<dbReference type="Pfam" id="PF03372">
    <property type="entry name" value="Exo_endo_phos"/>
    <property type="match status" value="1"/>
</dbReference>
<evidence type="ECO:0000256" key="8">
    <source>
        <dbReference type="ARBA" id="ARBA00023204"/>
    </source>
</evidence>
<dbReference type="PANTHER" id="PTHR22748">
    <property type="entry name" value="AP ENDONUCLEASE"/>
    <property type="match status" value="1"/>
</dbReference>
<evidence type="ECO:0000313" key="12">
    <source>
        <dbReference type="EMBL" id="LAA39720.1"/>
    </source>
</evidence>
<dbReference type="GO" id="GO:0005634">
    <property type="term" value="C:nucleus"/>
    <property type="evidence" value="ECO:0007669"/>
    <property type="project" value="TreeGrafter"/>
</dbReference>
<comment type="catalytic activity">
    <reaction evidence="1">
        <text>Exonucleolytic cleavage in the 3'- to 5'-direction to yield nucleoside 5'-phosphates.</text>
        <dbReference type="EC" id="3.1.11.2"/>
    </reaction>
</comment>
<keyword evidence="9" id="KW-0464">Manganese</keyword>
<feature type="binding site" evidence="9">
    <location>
        <position position="11"/>
    </location>
    <ligand>
        <name>Mg(2+)</name>
        <dbReference type="ChEBI" id="CHEBI:18420"/>
        <label>1</label>
    </ligand>
</feature>
<comment type="cofactor">
    <cofactor evidence="9">
        <name>Mg(2+)</name>
        <dbReference type="ChEBI" id="CHEBI:18420"/>
    </cofactor>
    <cofactor evidence="9">
        <name>Mn(2+)</name>
        <dbReference type="ChEBI" id="CHEBI:29035"/>
    </cofactor>
    <text evidence="9">Probably binds two magnesium or manganese ions per subunit.</text>
</comment>